<evidence type="ECO:0000259" key="1">
    <source>
        <dbReference type="SMART" id="SM00849"/>
    </source>
</evidence>
<reference evidence="2" key="2">
    <citation type="submission" date="2021-04" db="EMBL/GenBank/DDBJ databases">
        <authorList>
            <person name="Gilroy R."/>
        </authorList>
    </citation>
    <scope>NUCLEOTIDE SEQUENCE</scope>
    <source>
        <strain evidence="2">B5-657</strain>
    </source>
</reference>
<proteinExistence type="predicted"/>
<reference evidence="2" key="1">
    <citation type="journal article" date="2021" name="PeerJ">
        <title>Extensive microbial diversity within the chicken gut microbiome revealed by metagenomics and culture.</title>
        <authorList>
            <person name="Gilroy R."/>
            <person name="Ravi A."/>
            <person name="Getino M."/>
            <person name="Pursley I."/>
            <person name="Horton D.L."/>
            <person name="Alikhan N.F."/>
            <person name="Baker D."/>
            <person name="Gharbi K."/>
            <person name="Hall N."/>
            <person name="Watson M."/>
            <person name="Adriaenssens E.M."/>
            <person name="Foster-Nyarko E."/>
            <person name="Jarju S."/>
            <person name="Secka A."/>
            <person name="Antonio M."/>
            <person name="Oren A."/>
            <person name="Chaudhuri R.R."/>
            <person name="La Ragione R."/>
            <person name="Hildebrand F."/>
            <person name="Pallen M.J."/>
        </authorList>
    </citation>
    <scope>NUCLEOTIDE SEQUENCE</scope>
    <source>
        <strain evidence="2">B5-657</strain>
    </source>
</reference>
<dbReference type="Gene3D" id="3.60.15.10">
    <property type="entry name" value="Ribonuclease Z/Hydroxyacylglutathione hydrolase-like"/>
    <property type="match status" value="1"/>
</dbReference>
<dbReference type="PANTHER" id="PTHR47619">
    <property type="entry name" value="METALLO-HYDROLASE YYCJ-RELATED"/>
    <property type="match status" value="1"/>
</dbReference>
<organism evidence="2 3">
    <name type="scientific">Candidatus Cellulosilyticum pullistercoris</name>
    <dbReference type="NCBI Taxonomy" id="2838521"/>
    <lineage>
        <taxon>Bacteria</taxon>
        <taxon>Bacillati</taxon>
        <taxon>Bacillota</taxon>
        <taxon>Clostridia</taxon>
        <taxon>Lachnospirales</taxon>
        <taxon>Cellulosilyticaceae</taxon>
        <taxon>Cellulosilyticum</taxon>
    </lineage>
</organism>
<dbReference type="Proteomes" id="UP000824229">
    <property type="component" value="Unassembled WGS sequence"/>
</dbReference>
<dbReference type="EMBL" id="JAHLFQ010000083">
    <property type="protein sequence ID" value="MBU3803906.1"/>
    <property type="molecule type" value="Genomic_DNA"/>
</dbReference>
<dbReference type="SUPFAM" id="SSF56281">
    <property type="entry name" value="Metallo-hydrolase/oxidoreductase"/>
    <property type="match status" value="1"/>
</dbReference>
<dbReference type="InterPro" id="IPR001279">
    <property type="entry name" value="Metallo-B-lactamas"/>
</dbReference>
<gene>
    <name evidence="2" type="ORF">H9872_04020</name>
</gene>
<comment type="caution">
    <text evidence="2">The sequence shown here is derived from an EMBL/GenBank/DDBJ whole genome shotgun (WGS) entry which is preliminary data.</text>
</comment>
<sequence>MLRLCPIASGSSGNCTYIEAANTRILVDVGISGKKVVAGLEEIDVDPASINGILMTHEHSDHIKGIGIFSRKYNVPIYATEKAWDKLLGDNMIGKIHEDNIRILEKGSYLSIGNLNILPYEIYHDAVDPVGYVFEYETKKITLATDIGKIDERILEYLRGADGILLEFNHDIRMLEAGSYPFPLKKRILSDVGHLNNDVAAKALVEVYHPGLKWAILGHLSKDNNLPDLAFLTAQQALEEKQVKVGEDIELFVAKRDEVSKWFEA</sequence>
<dbReference type="InterPro" id="IPR052533">
    <property type="entry name" value="WalJ/YycJ-like"/>
</dbReference>
<evidence type="ECO:0000313" key="3">
    <source>
        <dbReference type="Proteomes" id="UP000824229"/>
    </source>
</evidence>
<dbReference type="PANTHER" id="PTHR47619:SF1">
    <property type="entry name" value="EXODEOXYRIBONUCLEASE WALJ"/>
    <property type="match status" value="1"/>
</dbReference>
<feature type="domain" description="Metallo-beta-lactamase" evidence="1">
    <location>
        <begin position="12"/>
        <end position="209"/>
    </location>
</feature>
<dbReference type="Pfam" id="PF12706">
    <property type="entry name" value="Lactamase_B_2"/>
    <property type="match status" value="1"/>
</dbReference>
<dbReference type="AlphaFoldDB" id="A0A9E2KCH9"/>
<dbReference type="SMART" id="SM00849">
    <property type="entry name" value="Lactamase_B"/>
    <property type="match status" value="1"/>
</dbReference>
<dbReference type="InterPro" id="IPR036866">
    <property type="entry name" value="RibonucZ/Hydroxyglut_hydro"/>
</dbReference>
<evidence type="ECO:0000313" key="2">
    <source>
        <dbReference type="EMBL" id="MBU3803906.1"/>
    </source>
</evidence>
<protein>
    <submittedName>
        <fullName evidence="2">MBL fold metallo-hydrolase</fullName>
    </submittedName>
</protein>
<name>A0A9E2KCH9_9FIRM</name>
<accession>A0A9E2KCH9</accession>